<accession>A0ABU7ABY8</accession>
<dbReference type="Pfam" id="PF16794">
    <property type="entry name" value="fn3_4"/>
    <property type="match status" value="1"/>
</dbReference>
<organism evidence="3 4">
    <name type="scientific">Ataeniobius toweri</name>
    <dbReference type="NCBI Taxonomy" id="208326"/>
    <lineage>
        <taxon>Eukaryota</taxon>
        <taxon>Metazoa</taxon>
        <taxon>Chordata</taxon>
        <taxon>Craniata</taxon>
        <taxon>Vertebrata</taxon>
        <taxon>Euteleostomi</taxon>
        <taxon>Actinopterygii</taxon>
        <taxon>Neopterygii</taxon>
        <taxon>Teleostei</taxon>
        <taxon>Neoteleostei</taxon>
        <taxon>Acanthomorphata</taxon>
        <taxon>Ovalentaria</taxon>
        <taxon>Atherinomorphae</taxon>
        <taxon>Cyprinodontiformes</taxon>
        <taxon>Goodeidae</taxon>
        <taxon>Ataeniobius</taxon>
    </lineage>
</organism>
<evidence type="ECO:0000313" key="3">
    <source>
        <dbReference type="EMBL" id="MED6235473.1"/>
    </source>
</evidence>
<reference evidence="3 4" key="1">
    <citation type="submission" date="2021-07" db="EMBL/GenBank/DDBJ databases">
        <authorList>
            <person name="Palmer J.M."/>
        </authorList>
    </citation>
    <scope>NUCLEOTIDE SEQUENCE [LARGE SCALE GENOMIC DNA]</scope>
    <source>
        <strain evidence="3 4">AT_MEX2019</strain>
        <tissue evidence="3">Muscle</tissue>
    </source>
</reference>
<keyword evidence="4" id="KW-1185">Reference proteome</keyword>
<dbReference type="PANTHER" id="PTHR23210:SF26">
    <property type="entry name" value="ACTIVATING TRANSCRIPTION FACTOR 7-INTERACTING PROTEIN 1"/>
    <property type="match status" value="1"/>
</dbReference>
<feature type="domain" description="Activating transcription factor 7-interacting protein Fn3" evidence="2">
    <location>
        <begin position="403"/>
        <end position="504"/>
    </location>
</feature>
<comment type="caution">
    <text evidence="3">The sequence shown here is derived from an EMBL/GenBank/DDBJ whole genome shotgun (WGS) entry which is preliminary data.</text>
</comment>
<evidence type="ECO:0000256" key="1">
    <source>
        <dbReference type="SAM" id="MobiDB-lite"/>
    </source>
</evidence>
<dbReference type="InterPro" id="IPR056565">
    <property type="entry name" value="Fn3_ATF7IP"/>
</dbReference>
<feature type="region of interest" description="Disordered" evidence="1">
    <location>
        <begin position="344"/>
        <end position="367"/>
    </location>
</feature>
<name>A0ABU7ABY8_9TELE</name>
<evidence type="ECO:0000313" key="4">
    <source>
        <dbReference type="Proteomes" id="UP001345963"/>
    </source>
</evidence>
<feature type="region of interest" description="Disordered" evidence="1">
    <location>
        <begin position="1"/>
        <end position="59"/>
    </location>
</feature>
<dbReference type="EMBL" id="JAHUTI010010492">
    <property type="protein sequence ID" value="MED6235473.1"/>
    <property type="molecule type" value="Genomic_DNA"/>
</dbReference>
<dbReference type="InterPro" id="IPR026085">
    <property type="entry name" value="ATF7-int"/>
</dbReference>
<feature type="compositionally biased region" description="Polar residues" evidence="1">
    <location>
        <begin position="183"/>
        <end position="196"/>
    </location>
</feature>
<protein>
    <recommendedName>
        <fullName evidence="2">Activating transcription factor 7-interacting protein Fn3 domain-containing protein</fullName>
    </recommendedName>
</protein>
<feature type="compositionally biased region" description="Basic and acidic residues" evidence="1">
    <location>
        <begin position="198"/>
        <end position="215"/>
    </location>
</feature>
<feature type="compositionally biased region" description="Basic and acidic residues" evidence="1">
    <location>
        <begin position="344"/>
        <end position="354"/>
    </location>
</feature>
<sequence length="509" mass="57134">MEDPRMQMSRQHDACQRFKPSMSAIPDQSPASTGSSGPADLSTEHKRGKHLNRTMSKSSRRDCRINIGLAFKNWRSLKVSYGFRSDAEMALNLLDELKTLPPGSGPTRASDMKLKISQSEVQTLIEQEVQKAVANRERELQSVIQHIQDTNDEIRLETSIQKLENRINAIARRAEVVFSHIANTQKQSSPSSTGNTDILRESPQHDPVEAMSQIEKKRTSCEAKGGELLQMMETTRNALKRLCADNEVLTTAMADLEPQEPPPVLTPWGSPDSKEINRGLKSRCSSNEDLCEKKPPPCLVPFDSSECMVGSGSIRKLASTIKREVTDFQEEDYNDKKLEHFEEPVAKRIKKDDSPPSQSSSPPLKEIEGIEPMKDVEDMFFYPPLPNIPFPSVLKMEAASYSMPERVDVNLAFIRNPTRISVLWNVEDKNPCAPPMESYTILLTMETFKGSGVFLKWDTYDKLEAKSLPMCALINKYKRGHRLCAAVVGKDIFGRYGPYSKVATAILPD</sequence>
<feature type="region of interest" description="Disordered" evidence="1">
    <location>
        <begin position="183"/>
        <end position="215"/>
    </location>
</feature>
<dbReference type="Proteomes" id="UP001345963">
    <property type="component" value="Unassembled WGS sequence"/>
</dbReference>
<gene>
    <name evidence="3" type="ORF">ATANTOWER_027133</name>
</gene>
<evidence type="ECO:0000259" key="2">
    <source>
        <dbReference type="Pfam" id="PF16794"/>
    </source>
</evidence>
<proteinExistence type="predicted"/>
<dbReference type="PANTHER" id="PTHR23210">
    <property type="entry name" value="ACTIVATING TRANSCRIPTION FACTOR 7 INTERACTING PROTEIN"/>
    <property type="match status" value="1"/>
</dbReference>